<accession>C5BWV2</accession>
<keyword evidence="2" id="KW-1185">Reference proteome</keyword>
<dbReference type="RefSeq" id="WP_015883008.1">
    <property type="nucleotide sequence ID" value="NC_012669.1"/>
</dbReference>
<proteinExistence type="predicted"/>
<dbReference type="OrthoDB" id="5124197at2"/>
<dbReference type="HOGENOM" id="CLU_2731882_0_0_11"/>
<reference evidence="1 2" key="1">
    <citation type="journal article" date="2009" name="Stand. Genomic Sci.">
        <title>Complete genome sequence of Beutenbergia cavernae type strain (HKI 0122).</title>
        <authorList>
            <person name="Land M."/>
            <person name="Pukall R."/>
            <person name="Abt B."/>
            <person name="Goker M."/>
            <person name="Rohde M."/>
            <person name="Glavina Del Rio T."/>
            <person name="Tice H."/>
            <person name="Copeland A."/>
            <person name="Cheng J.F."/>
            <person name="Lucas S."/>
            <person name="Chen F."/>
            <person name="Nolan M."/>
            <person name="Bruce D."/>
            <person name="Goodwin L."/>
            <person name="Pitluck S."/>
            <person name="Ivanova N."/>
            <person name="Mavromatis K."/>
            <person name="Ovchinnikova G."/>
            <person name="Pati A."/>
            <person name="Chen A."/>
            <person name="Palaniappan K."/>
            <person name="Hauser L."/>
            <person name="Chang Y.J."/>
            <person name="Jefferies C.C."/>
            <person name="Saunders E."/>
            <person name="Brettin T."/>
            <person name="Detter J.C."/>
            <person name="Han C."/>
            <person name="Chain P."/>
            <person name="Bristow J."/>
            <person name="Eisen J.A."/>
            <person name="Markowitz V."/>
            <person name="Hugenholtz P."/>
            <person name="Kyrpides N.C."/>
            <person name="Klenk H.P."/>
            <person name="Lapidus A."/>
        </authorList>
    </citation>
    <scope>NUCLEOTIDE SEQUENCE [LARGE SCALE GENOMIC DNA]</scope>
    <source>
        <strain evidence="2">ATCC BAA-8 / DSM 12333 / NBRC 16432</strain>
    </source>
</reference>
<dbReference type="STRING" id="471853.Bcav_2520"/>
<protein>
    <submittedName>
        <fullName evidence="1">Uncharacterized protein</fullName>
    </submittedName>
</protein>
<organism evidence="1 2">
    <name type="scientific">Beutenbergia cavernae (strain ATCC BAA-8 / DSM 12333 / CCUG 43141 / JCM 11478 / NBRC 16432 / NCIMB 13614 / HKI 0122)</name>
    <dbReference type="NCBI Taxonomy" id="471853"/>
    <lineage>
        <taxon>Bacteria</taxon>
        <taxon>Bacillati</taxon>
        <taxon>Actinomycetota</taxon>
        <taxon>Actinomycetes</taxon>
        <taxon>Micrococcales</taxon>
        <taxon>Beutenbergiaceae</taxon>
        <taxon>Beutenbergia</taxon>
    </lineage>
</organism>
<sequence length="71" mass="7500">MAITPPSHAVAVLRGRVAGLSKTADHPALPFAKRDLDVELLIEHAQKVAAQLPAPTPAQVDRLVAIFRGGK</sequence>
<evidence type="ECO:0000313" key="1">
    <source>
        <dbReference type="EMBL" id="ACQ80768.1"/>
    </source>
</evidence>
<dbReference type="AlphaFoldDB" id="C5BWV2"/>
<dbReference type="EMBL" id="CP001618">
    <property type="protein sequence ID" value="ACQ80768.1"/>
    <property type="molecule type" value="Genomic_DNA"/>
</dbReference>
<name>C5BWV2_BEUC1</name>
<gene>
    <name evidence="1" type="ordered locus">Bcav_2520</name>
</gene>
<dbReference type="Proteomes" id="UP000007962">
    <property type="component" value="Chromosome"/>
</dbReference>
<evidence type="ECO:0000313" key="2">
    <source>
        <dbReference type="Proteomes" id="UP000007962"/>
    </source>
</evidence>
<dbReference type="KEGG" id="bcv:Bcav_2520"/>